<dbReference type="VEuPathDB" id="FungiDB:H257_11928"/>
<evidence type="ECO:0000256" key="2">
    <source>
        <dbReference type="ARBA" id="ARBA00022695"/>
    </source>
</evidence>
<organism evidence="7 8">
    <name type="scientific">Aphanomyces astaci</name>
    <name type="common">Crayfish plague agent</name>
    <dbReference type="NCBI Taxonomy" id="112090"/>
    <lineage>
        <taxon>Eukaryota</taxon>
        <taxon>Sar</taxon>
        <taxon>Stramenopiles</taxon>
        <taxon>Oomycota</taxon>
        <taxon>Saprolegniomycetes</taxon>
        <taxon>Saprolegniales</taxon>
        <taxon>Verrucalvaceae</taxon>
        <taxon>Aphanomyces</taxon>
    </lineage>
</organism>
<feature type="compositionally biased region" description="Basic and acidic residues" evidence="5">
    <location>
        <begin position="1"/>
        <end position="16"/>
    </location>
</feature>
<dbReference type="GO" id="GO:0008270">
    <property type="term" value="F:zinc ion binding"/>
    <property type="evidence" value="ECO:0007669"/>
    <property type="project" value="InterPro"/>
</dbReference>
<dbReference type="GO" id="GO:0004519">
    <property type="term" value="F:endonuclease activity"/>
    <property type="evidence" value="ECO:0007669"/>
    <property type="project" value="UniProtKB-KW"/>
</dbReference>
<dbReference type="GO" id="GO:0003676">
    <property type="term" value="F:nucleic acid binding"/>
    <property type="evidence" value="ECO:0007669"/>
    <property type="project" value="InterPro"/>
</dbReference>
<dbReference type="SUPFAM" id="SSF56672">
    <property type="entry name" value="DNA/RNA polymerases"/>
    <property type="match status" value="1"/>
</dbReference>
<evidence type="ECO:0000259" key="6">
    <source>
        <dbReference type="SMART" id="SM00343"/>
    </source>
</evidence>
<dbReference type="Gene3D" id="4.10.60.10">
    <property type="entry name" value="Zinc finger, CCHC-type"/>
    <property type="match status" value="1"/>
</dbReference>
<feature type="region of interest" description="Disordered" evidence="5">
    <location>
        <begin position="181"/>
        <end position="203"/>
    </location>
</feature>
<dbReference type="Gene3D" id="3.10.10.10">
    <property type="entry name" value="HIV Type 1 Reverse Transcriptase, subunit A, domain 1"/>
    <property type="match status" value="1"/>
</dbReference>
<dbReference type="PANTHER" id="PTHR37984:SF5">
    <property type="entry name" value="PROTEIN NYNRIN-LIKE"/>
    <property type="match status" value="1"/>
</dbReference>
<reference evidence="7 8" key="1">
    <citation type="submission" date="2019-06" db="EMBL/GenBank/DDBJ databases">
        <title>Genomics analysis of Aphanomyces spp. identifies a new class of oomycete effector associated with host adaptation.</title>
        <authorList>
            <person name="Gaulin E."/>
        </authorList>
    </citation>
    <scope>NUCLEOTIDE SEQUENCE [LARGE SCALE GENOMIC DNA]</scope>
    <source>
        <strain evidence="7 8">E</strain>
    </source>
</reference>
<dbReference type="InterPro" id="IPR001878">
    <property type="entry name" value="Znf_CCHC"/>
</dbReference>
<protein>
    <recommendedName>
        <fullName evidence="6">CCHC-type domain-containing protein</fullName>
    </recommendedName>
</protein>
<keyword evidence="1" id="KW-0808">Transferase</keyword>
<dbReference type="InterPro" id="IPR043502">
    <property type="entry name" value="DNA/RNA_pol_sf"/>
</dbReference>
<dbReference type="CDD" id="cd00303">
    <property type="entry name" value="retropepsin_like"/>
    <property type="match status" value="1"/>
</dbReference>
<dbReference type="InterPro" id="IPR021109">
    <property type="entry name" value="Peptidase_aspartic_dom_sf"/>
</dbReference>
<comment type="caution">
    <text evidence="7">The sequence shown here is derived from an EMBL/GenBank/DDBJ whole genome shotgun (WGS) entry which is preliminary data.</text>
</comment>
<dbReference type="SMART" id="SM00343">
    <property type="entry name" value="ZnF_C2HC"/>
    <property type="match status" value="1"/>
</dbReference>
<feature type="region of interest" description="Disordered" evidence="5">
    <location>
        <begin position="236"/>
        <end position="261"/>
    </location>
</feature>
<dbReference type="EMBL" id="VJMI01017945">
    <property type="protein sequence ID" value="KAF0712030.1"/>
    <property type="molecule type" value="Genomic_DNA"/>
</dbReference>
<dbReference type="SUPFAM" id="SSF50630">
    <property type="entry name" value="Acid proteases"/>
    <property type="match status" value="1"/>
</dbReference>
<accession>A0A6A4ZTQ7</accession>
<sequence>MGKNKAAAEKLKKAAKEAVASGREIKRERNDLKRKANQVPDRLVSFKTIHYLDEPDVENLDAIRKSLIEKLQATQRVNERFKRDLVRLNGTVGSIRIKCVLGKIVEVQTNLAVASSFLAEEINSALLPKPAPVVEKKPKLSEQEELAEFFANPGGSEVALEYERAHIVSLSQRHDKAIRGGRAEMRKDPPPAPPEPNESADMEIDNINVRKARKKDRSKLRCFNCQGFGHFAASCQKPKKKISGDGPPGKQNNLEVEEGPSDQDVEYITFGAMEENGAEGVAVSKAQVDRNQESGRAPLMIKSGVINGKVVKILIDSRATNSLCRVGLGKHVIRSKAVRISGYDGLMSPLTETRELKETVQIGTFTFHDTQLTKWDLKDKAFDVILGQPWFKKHNPVIDWRKHDIMSVDEVVDVNASAAEPPGWIMKLCHVQAQPQEYPAEIKAVLDEFKDVFPKKLPDGLPPERGVQFDLKLKPDAKPQNRAPFRFAKVEQESLDKFVDKLKAKGWVELSTSDWVSNIFGVPKKDENGNMPSRQVWHVNSQSEIPKIPLPNIEDLFSKMFGCVVLTKIDLASGYHQMLVIPHTRKYTAFRTHKEILQWCVAPIGMAEMPGIWSCLMRSLFDKFPFVVVYLDDICIYSKSMEEHTQHLRIVLEVLRKEKLCARLEKCAFAVDKVDFLGHTISADGLQ</sequence>
<evidence type="ECO:0000313" key="7">
    <source>
        <dbReference type="EMBL" id="KAF0712030.1"/>
    </source>
</evidence>
<evidence type="ECO:0000256" key="3">
    <source>
        <dbReference type="ARBA" id="ARBA00022722"/>
    </source>
</evidence>
<dbReference type="Proteomes" id="UP000469452">
    <property type="component" value="Unassembled WGS sequence"/>
</dbReference>
<name>A0A6A4ZTQ7_APHAT</name>
<dbReference type="PANTHER" id="PTHR37984">
    <property type="entry name" value="PROTEIN CBG26694"/>
    <property type="match status" value="1"/>
</dbReference>
<evidence type="ECO:0000256" key="4">
    <source>
        <dbReference type="ARBA" id="ARBA00022759"/>
    </source>
</evidence>
<dbReference type="InterPro" id="IPR043128">
    <property type="entry name" value="Rev_trsase/Diguanyl_cyclase"/>
</dbReference>
<keyword evidence="4" id="KW-0378">Hydrolase</keyword>
<dbReference type="Pfam" id="PF00078">
    <property type="entry name" value="RVT_1"/>
    <property type="match status" value="1"/>
</dbReference>
<gene>
    <name evidence="7" type="ORF">AaE_012149</name>
</gene>
<dbReference type="GO" id="GO:0016779">
    <property type="term" value="F:nucleotidyltransferase activity"/>
    <property type="evidence" value="ECO:0007669"/>
    <property type="project" value="UniProtKB-KW"/>
</dbReference>
<dbReference type="InterPro" id="IPR000477">
    <property type="entry name" value="RT_dom"/>
</dbReference>
<dbReference type="InterPro" id="IPR036875">
    <property type="entry name" value="Znf_CCHC_sf"/>
</dbReference>
<dbReference type="SUPFAM" id="SSF57756">
    <property type="entry name" value="Retrovirus zinc finger-like domains"/>
    <property type="match status" value="1"/>
</dbReference>
<keyword evidence="3" id="KW-0540">Nuclease</keyword>
<dbReference type="VEuPathDB" id="FungiDB:H257_19446"/>
<keyword evidence="4" id="KW-0255">Endonuclease</keyword>
<feature type="domain" description="CCHC-type" evidence="6">
    <location>
        <begin position="221"/>
        <end position="237"/>
    </location>
</feature>
<proteinExistence type="predicted"/>
<evidence type="ECO:0000256" key="1">
    <source>
        <dbReference type="ARBA" id="ARBA00022679"/>
    </source>
</evidence>
<feature type="region of interest" description="Disordered" evidence="5">
    <location>
        <begin position="1"/>
        <end position="23"/>
    </location>
</feature>
<feature type="non-terminal residue" evidence="7">
    <location>
        <position position="687"/>
    </location>
</feature>
<dbReference type="InterPro" id="IPR050951">
    <property type="entry name" value="Retrovirus_Pol_polyprotein"/>
</dbReference>
<dbReference type="Gene3D" id="3.30.70.270">
    <property type="match status" value="1"/>
</dbReference>
<evidence type="ECO:0000256" key="5">
    <source>
        <dbReference type="SAM" id="MobiDB-lite"/>
    </source>
</evidence>
<evidence type="ECO:0000313" key="8">
    <source>
        <dbReference type="Proteomes" id="UP000469452"/>
    </source>
</evidence>
<dbReference type="CDD" id="cd01647">
    <property type="entry name" value="RT_LTR"/>
    <property type="match status" value="1"/>
</dbReference>
<keyword evidence="2" id="KW-0548">Nucleotidyltransferase</keyword>
<dbReference type="AlphaFoldDB" id="A0A6A4ZTQ7"/>
<dbReference type="Gene3D" id="2.40.70.10">
    <property type="entry name" value="Acid Proteases"/>
    <property type="match status" value="1"/>
</dbReference>